<dbReference type="Pfam" id="PF13023">
    <property type="entry name" value="HD_3"/>
    <property type="match status" value="1"/>
</dbReference>
<keyword evidence="8" id="KW-0479">Metal-binding</keyword>
<gene>
    <name evidence="11" type="ORF">M9Y10_034230</name>
</gene>
<keyword evidence="12" id="KW-1185">Reference proteome</keyword>
<evidence type="ECO:0000256" key="5">
    <source>
        <dbReference type="ARBA" id="ARBA00009999"/>
    </source>
</evidence>
<comment type="similarity">
    <text evidence="5">Belongs to the HDDC2 family.</text>
</comment>
<name>A0ABR2KEZ8_9EUKA</name>
<feature type="domain" description="HD/PDEase" evidence="10">
    <location>
        <begin position="30"/>
        <end position="142"/>
    </location>
</feature>
<dbReference type="InterPro" id="IPR006674">
    <property type="entry name" value="HD_domain"/>
</dbReference>
<comment type="cofactor">
    <cofactor evidence="2">
        <name>Mn(2+)</name>
        <dbReference type="ChEBI" id="CHEBI:29035"/>
    </cofactor>
</comment>
<dbReference type="InterPro" id="IPR003607">
    <property type="entry name" value="HD/PDEase_dom"/>
</dbReference>
<evidence type="ECO:0000256" key="7">
    <source>
        <dbReference type="ARBA" id="ARBA00012964"/>
    </source>
</evidence>
<dbReference type="Proteomes" id="UP001470230">
    <property type="component" value="Unassembled WGS sequence"/>
</dbReference>
<dbReference type="Gene3D" id="1.10.3210.10">
    <property type="entry name" value="Hypothetical protein af1432"/>
    <property type="match status" value="1"/>
</dbReference>
<comment type="caution">
    <text evidence="11">The sequence shown here is derived from an EMBL/GenBank/DDBJ whole genome shotgun (WGS) entry which is preliminary data.</text>
</comment>
<dbReference type="SUPFAM" id="SSF109604">
    <property type="entry name" value="HD-domain/PDEase-like"/>
    <property type="match status" value="1"/>
</dbReference>
<evidence type="ECO:0000256" key="4">
    <source>
        <dbReference type="ARBA" id="ARBA00004074"/>
    </source>
</evidence>
<evidence type="ECO:0000259" key="10">
    <source>
        <dbReference type="SMART" id="SM00471"/>
    </source>
</evidence>
<accession>A0ABR2KEZ8</accession>
<dbReference type="PANTHER" id="PTHR11845:SF13">
    <property type="entry name" value="5'-DEOXYNUCLEOTIDASE HDDC2"/>
    <property type="match status" value="1"/>
</dbReference>
<evidence type="ECO:0000256" key="3">
    <source>
        <dbReference type="ARBA" id="ARBA00001941"/>
    </source>
</evidence>
<dbReference type="PANTHER" id="PTHR11845">
    <property type="entry name" value="5'-DEOXYNUCLEOTIDASE HDDC2"/>
    <property type="match status" value="1"/>
</dbReference>
<evidence type="ECO:0000256" key="6">
    <source>
        <dbReference type="ARBA" id="ARBA00011738"/>
    </source>
</evidence>
<dbReference type="SMART" id="SM00471">
    <property type="entry name" value="HDc"/>
    <property type="match status" value="1"/>
</dbReference>
<comment type="function">
    <text evidence="4">Catalyzes the dephosphorylation of the nucleoside 5'-monophosphates deoxyadenosine monophosphate (dAMP), deoxycytidine monophosphate (dCMP), deoxyguanosine monophosphate (dGMP) and deoxythymidine monophosphate (dTMP).</text>
</comment>
<protein>
    <recommendedName>
        <fullName evidence="7">5'-deoxynucleotidase</fullName>
        <ecNumber evidence="7">3.1.3.89</ecNumber>
    </recommendedName>
</protein>
<comment type="subunit">
    <text evidence="6">Homodimer.</text>
</comment>
<evidence type="ECO:0000256" key="9">
    <source>
        <dbReference type="ARBA" id="ARBA00022801"/>
    </source>
</evidence>
<evidence type="ECO:0000256" key="2">
    <source>
        <dbReference type="ARBA" id="ARBA00001936"/>
    </source>
</evidence>
<evidence type="ECO:0000256" key="1">
    <source>
        <dbReference type="ARBA" id="ARBA00001638"/>
    </source>
</evidence>
<dbReference type="EC" id="3.1.3.89" evidence="7"/>
<dbReference type="EMBL" id="JAPFFF010000005">
    <property type="protein sequence ID" value="KAK8889483.1"/>
    <property type="molecule type" value="Genomic_DNA"/>
</dbReference>
<reference evidence="11 12" key="1">
    <citation type="submission" date="2024-04" db="EMBL/GenBank/DDBJ databases">
        <title>Tritrichomonas musculus Genome.</title>
        <authorList>
            <person name="Alves-Ferreira E."/>
            <person name="Grigg M."/>
            <person name="Lorenzi H."/>
            <person name="Galac M."/>
        </authorList>
    </citation>
    <scope>NUCLEOTIDE SEQUENCE [LARGE SCALE GENOMIC DNA]</scope>
    <source>
        <strain evidence="11 12">EAF2021</strain>
    </source>
</reference>
<comment type="cofactor">
    <cofactor evidence="3">
        <name>Co(2+)</name>
        <dbReference type="ChEBI" id="CHEBI:48828"/>
    </cofactor>
</comment>
<proteinExistence type="inferred from homology"/>
<dbReference type="InterPro" id="IPR039356">
    <property type="entry name" value="YfbR/HDDC2"/>
</dbReference>
<sequence>MSTKFDQAIEYCGKLKRLPRKGWVVNHVNDPESVADHSMRTAFLALTLCPPEVDKSKAVQMALIHDLAESIVTDITPFDGVTLEDKYQRENSAWTKISQSLDNDEMQKLWQEMEDGKTNEAKFVYQLDKLEMLIQAEEYENLQPGLDLSQFFKGYKGFDGYDNFFTFPTLDNVYRAILTRRAQKNKK</sequence>
<comment type="catalytic activity">
    <reaction evidence="1">
        <text>a 2'-deoxyribonucleoside 5'-phosphate + H2O = a 2'-deoxyribonucleoside + phosphate</text>
        <dbReference type="Rhea" id="RHEA:36167"/>
        <dbReference type="ChEBI" id="CHEBI:15377"/>
        <dbReference type="ChEBI" id="CHEBI:18274"/>
        <dbReference type="ChEBI" id="CHEBI:43474"/>
        <dbReference type="ChEBI" id="CHEBI:65317"/>
        <dbReference type="EC" id="3.1.3.89"/>
    </reaction>
</comment>
<organism evidence="11 12">
    <name type="scientific">Tritrichomonas musculus</name>
    <dbReference type="NCBI Taxonomy" id="1915356"/>
    <lineage>
        <taxon>Eukaryota</taxon>
        <taxon>Metamonada</taxon>
        <taxon>Parabasalia</taxon>
        <taxon>Tritrichomonadida</taxon>
        <taxon>Tritrichomonadidae</taxon>
        <taxon>Tritrichomonas</taxon>
    </lineage>
</organism>
<keyword evidence="9" id="KW-0378">Hydrolase</keyword>
<evidence type="ECO:0000313" key="11">
    <source>
        <dbReference type="EMBL" id="KAK8889483.1"/>
    </source>
</evidence>
<evidence type="ECO:0000313" key="12">
    <source>
        <dbReference type="Proteomes" id="UP001470230"/>
    </source>
</evidence>
<evidence type="ECO:0000256" key="8">
    <source>
        <dbReference type="ARBA" id="ARBA00022723"/>
    </source>
</evidence>